<dbReference type="PANTHER" id="PTHR33731">
    <property type="entry name" value="PROTEIN, PUTATIVE-RELATED"/>
    <property type="match status" value="1"/>
</dbReference>
<dbReference type="Proteomes" id="UP000291084">
    <property type="component" value="Chromosome 2"/>
</dbReference>
<accession>A0A0S3RA02</accession>
<gene>
    <name evidence="1" type="primary">Vigan.02G005800</name>
    <name evidence="1" type="ORF">VIGAN_02005800</name>
</gene>
<name>A0A0S3RA02_PHAAN</name>
<dbReference type="AlphaFoldDB" id="A0A0S3RA02"/>
<evidence type="ECO:0000313" key="1">
    <source>
        <dbReference type="EMBL" id="BAT77479.1"/>
    </source>
</evidence>
<keyword evidence="2" id="KW-1185">Reference proteome</keyword>
<dbReference type="OrthoDB" id="1734141at2759"/>
<organism evidence="1 2">
    <name type="scientific">Vigna angularis var. angularis</name>
    <dbReference type="NCBI Taxonomy" id="157739"/>
    <lineage>
        <taxon>Eukaryota</taxon>
        <taxon>Viridiplantae</taxon>
        <taxon>Streptophyta</taxon>
        <taxon>Embryophyta</taxon>
        <taxon>Tracheophyta</taxon>
        <taxon>Spermatophyta</taxon>
        <taxon>Magnoliopsida</taxon>
        <taxon>eudicotyledons</taxon>
        <taxon>Gunneridae</taxon>
        <taxon>Pentapetalae</taxon>
        <taxon>rosids</taxon>
        <taxon>fabids</taxon>
        <taxon>Fabales</taxon>
        <taxon>Fabaceae</taxon>
        <taxon>Papilionoideae</taxon>
        <taxon>50 kb inversion clade</taxon>
        <taxon>NPAAA clade</taxon>
        <taxon>indigoferoid/millettioid clade</taxon>
        <taxon>Phaseoleae</taxon>
        <taxon>Vigna</taxon>
    </lineage>
</organism>
<dbReference type="EMBL" id="AP015035">
    <property type="protein sequence ID" value="BAT77479.1"/>
    <property type="molecule type" value="Genomic_DNA"/>
</dbReference>
<proteinExistence type="predicted"/>
<reference evidence="1 2" key="1">
    <citation type="journal article" date="2015" name="Sci. Rep.">
        <title>The power of single molecule real-time sequencing technology in the de novo assembly of a eukaryotic genome.</title>
        <authorList>
            <person name="Sakai H."/>
            <person name="Naito K."/>
            <person name="Ogiso-Tanaka E."/>
            <person name="Takahashi Y."/>
            <person name="Iseki K."/>
            <person name="Muto C."/>
            <person name="Satou K."/>
            <person name="Teruya K."/>
            <person name="Shiroma A."/>
            <person name="Shimoji M."/>
            <person name="Hirano T."/>
            <person name="Itoh T."/>
            <person name="Kaga A."/>
            <person name="Tomooka N."/>
        </authorList>
    </citation>
    <scope>NUCLEOTIDE SEQUENCE [LARGE SCALE GENOMIC DNA]</scope>
    <source>
        <strain evidence="2">cv. Shumari</strain>
    </source>
</reference>
<sequence>MTYINIYMCGQWVSCGLKKYPEADDSAQISVNMKSNFGVFVLFSLLLVGSLSSARKDLKGYWEETMKEEAMPEAIKDLIEDSHVSEAGKDRFVRDFDVKPNVILYHTHVVPMKQMRQKNQD</sequence>
<evidence type="ECO:0000313" key="2">
    <source>
        <dbReference type="Proteomes" id="UP000291084"/>
    </source>
</evidence>
<evidence type="ECO:0008006" key="3">
    <source>
        <dbReference type="Google" id="ProtNLM"/>
    </source>
</evidence>
<dbReference type="PANTHER" id="PTHR33731:SF17">
    <property type="entry name" value="ORGAN-SPECIFIC PROTEIN P4-LIKE"/>
    <property type="match status" value="1"/>
</dbReference>
<protein>
    <recommendedName>
        <fullName evidence="3">Organ specific protein</fullName>
    </recommendedName>
</protein>